<organism evidence="7 8">
    <name type="scientific">Acetobacter aceti</name>
    <dbReference type="NCBI Taxonomy" id="435"/>
    <lineage>
        <taxon>Bacteria</taxon>
        <taxon>Pseudomonadati</taxon>
        <taxon>Pseudomonadota</taxon>
        <taxon>Alphaproteobacteria</taxon>
        <taxon>Acetobacterales</taxon>
        <taxon>Acetobacteraceae</taxon>
        <taxon>Acetobacter</taxon>
        <taxon>Acetobacter subgen. Acetobacter</taxon>
    </lineage>
</organism>
<reference evidence="7 8" key="1">
    <citation type="submission" date="2016-03" db="EMBL/GenBank/DDBJ databases">
        <title>Acetic acid bacteria sequencing.</title>
        <authorList>
            <person name="Brandt J."/>
            <person name="Jakob F."/>
            <person name="Vogel R.F."/>
        </authorList>
    </citation>
    <scope>NUCLEOTIDE SEQUENCE [LARGE SCALE GENOMIC DNA]</scope>
    <source>
        <strain evidence="7 8">TMW2.1153</strain>
    </source>
</reference>
<dbReference type="KEGG" id="aace:A0U92_00785"/>
<dbReference type="RefSeq" id="WP_077811573.1">
    <property type="nucleotide sequence ID" value="NZ_CP014692.1"/>
</dbReference>
<keyword evidence="4" id="KW-0963">Cytoplasm</keyword>
<evidence type="ECO:0000256" key="5">
    <source>
        <dbReference type="SAM" id="MobiDB-lite"/>
    </source>
</evidence>
<dbReference type="InterPro" id="IPR053924">
    <property type="entry name" value="RecX_HTH_2nd"/>
</dbReference>
<dbReference type="Pfam" id="PF02631">
    <property type="entry name" value="RecX_HTH2"/>
    <property type="match status" value="1"/>
</dbReference>
<dbReference type="GO" id="GO:0005737">
    <property type="term" value="C:cytoplasm"/>
    <property type="evidence" value="ECO:0007669"/>
    <property type="project" value="UniProtKB-SubCell"/>
</dbReference>
<evidence type="ECO:0000256" key="3">
    <source>
        <dbReference type="ARBA" id="ARBA00018111"/>
    </source>
</evidence>
<dbReference type="STRING" id="435.A0U92_00785"/>
<proteinExistence type="inferred from homology"/>
<dbReference type="AlphaFoldDB" id="A0A1U9KCT3"/>
<evidence type="ECO:0000256" key="1">
    <source>
        <dbReference type="ARBA" id="ARBA00004496"/>
    </source>
</evidence>
<sequence length="216" mass="23612">MSRRPDISAPRPPSPAPDRKSLREAAIAHLARFAATERGLALVLERRIARWGRRAVEDGQDSSIVTETVNGLLPLAASIAQDMVTLGAVDDHGFAKSRAARLTRSGRSRRAVQAQLAAKGIAPSTTGQALDETLGQDETARDAEIAAALIFARKRRAGPFQRDEQPDEENEPHPDRKARLYSAFARAGFSRDITRRALEMDPEEADDRILTLKASL</sequence>
<protein>
    <recommendedName>
        <fullName evidence="3">Regulatory protein RecX</fullName>
    </recommendedName>
</protein>
<evidence type="ECO:0000256" key="2">
    <source>
        <dbReference type="ARBA" id="ARBA00009695"/>
    </source>
</evidence>
<feature type="domain" description="RecX second three-helical" evidence="6">
    <location>
        <begin position="90"/>
        <end position="130"/>
    </location>
</feature>
<name>A0A1U9KCT3_ACEAC</name>
<evidence type="ECO:0000313" key="7">
    <source>
        <dbReference type="EMBL" id="AQS83537.1"/>
    </source>
</evidence>
<feature type="region of interest" description="Disordered" evidence="5">
    <location>
        <begin position="156"/>
        <end position="177"/>
    </location>
</feature>
<dbReference type="Proteomes" id="UP000188937">
    <property type="component" value="Chromosome"/>
</dbReference>
<keyword evidence="8" id="KW-1185">Reference proteome</keyword>
<accession>A0A1U9KCT3</accession>
<evidence type="ECO:0000256" key="4">
    <source>
        <dbReference type="ARBA" id="ARBA00022490"/>
    </source>
</evidence>
<comment type="similarity">
    <text evidence="2">Belongs to the RecX family.</text>
</comment>
<dbReference type="EMBL" id="CP014692">
    <property type="protein sequence ID" value="AQS83537.1"/>
    <property type="molecule type" value="Genomic_DNA"/>
</dbReference>
<evidence type="ECO:0000313" key="8">
    <source>
        <dbReference type="Proteomes" id="UP000188937"/>
    </source>
</evidence>
<gene>
    <name evidence="7" type="ORF">A0U92_00785</name>
</gene>
<dbReference type="OrthoDB" id="7282296at2"/>
<comment type="subcellular location">
    <subcellularLocation>
        <location evidence="1">Cytoplasm</location>
    </subcellularLocation>
</comment>
<evidence type="ECO:0000259" key="6">
    <source>
        <dbReference type="Pfam" id="PF02631"/>
    </source>
</evidence>